<proteinExistence type="predicted"/>
<keyword evidence="2" id="KW-1185">Reference proteome</keyword>
<evidence type="ECO:0000313" key="2">
    <source>
        <dbReference type="Proteomes" id="UP001320706"/>
    </source>
</evidence>
<comment type="caution">
    <text evidence="1">The sequence shown here is derived from an EMBL/GenBank/DDBJ whole genome shotgun (WGS) entry which is preliminary data.</text>
</comment>
<protein>
    <submittedName>
        <fullName evidence="1">Uncharacterized protein</fullName>
    </submittedName>
</protein>
<organism evidence="1 2">
    <name type="scientific">Zalaria obscura</name>
    <dbReference type="NCBI Taxonomy" id="2024903"/>
    <lineage>
        <taxon>Eukaryota</taxon>
        <taxon>Fungi</taxon>
        <taxon>Dikarya</taxon>
        <taxon>Ascomycota</taxon>
        <taxon>Pezizomycotina</taxon>
        <taxon>Dothideomycetes</taxon>
        <taxon>Dothideomycetidae</taxon>
        <taxon>Dothideales</taxon>
        <taxon>Zalariaceae</taxon>
        <taxon>Zalaria</taxon>
    </lineage>
</organism>
<name>A0ACC3S9F5_9PEZI</name>
<sequence>MVFGWGESHDAYNQVYSDDQPNESSFGHELVAGGAAFAGFKAFEDHQRKEGKPVNHQFAKELLAGFAGAEVDKLAETKGMDFYDKERAKSQAKENAEQMYDDHYGQYDQYDPNQQGPPERLNNQFGGDRWGGGGGY</sequence>
<gene>
    <name evidence="1" type="ORF">M8818_005225</name>
</gene>
<evidence type="ECO:0000313" key="1">
    <source>
        <dbReference type="EMBL" id="KAK8203578.1"/>
    </source>
</evidence>
<accession>A0ACC3S9F5</accession>
<dbReference type="Proteomes" id="UP001320706">
    <property type="component" value="Unassembled WGS sequence"/>
</dbReference>
<reference evidence="1" key="1">
    <citation type="submission" date="2024-02" db="EMBL/GenBank/DDBJ databases">
        <title>Metagenome Assembled Genome of Zalaria obscura JY119.</title>
        <authorList>
            <person name="Vighnesh L."/>
            <person name="Jagadeeshwari U."/>
            <person name="Venkata Ramana C."/>
            <person name="Sasikala C."/>
        </authorList>
    </citation>
    <scope>NUCLEOTIDE SEQUENCE</scope>
    <source>
        <strain evidence="1">JY119</strain>
    </source>
</reference>
<dbReference type="EMBL" id="JAMKPW020000029">
    <property type="protein sequence ID" value="KAK8203578.1"/>
    <property type="molecule type" value="Genomic_DNA"/>
</dbReference>